<accession>A0A1A6AYB4</accession>
<dbReference type="InterPro" id="IPR001029">
    <property type="entry name" value="Flagellin_N"/>
</dbReference>
<dbReference type="Pfam" id="PF00669">
    <property type="entry name" value="Flagellin_N"/>
    <property type="match status" value="1"/>
</dbReference>
<keyword evidence="2" id="KW-0282">Flagellum</keyword>
<dbReference type="PANTHER" id="PTHR42792:SF1">
    <property type="entry name" value="FLAGELLAR HOOK-ASSOCIATED PROTEIN 3"/>
    <property type="match status" value="1"/>
</dbReference>
<dbReference type="PATRIC" id="fig|1353534.3.peg.1379"/>
<dbReference type="RefSeq" id="WP_242872098.1">
    <property type="nucleotide sequence ID" value="NZ_LROS01000011.1"/>
</dbReference>
<organism evidence="2 3">
    <name type="scientific">Clostridium ragsdalei P11</name>
    <dbReference type="NCBI Taxonomy" id="1353534"/>
    <lineage>
        <taxon>Bacteria</taxon>
        <taxon>Bacillati</taxon>
        <taxon>Bacillota</taxon>
        <taxon>Clostridia</taxon>
        <taxon>Eubacteriales</taxon>
        <taxon>Clostridiaceae</taxon>
        <taxon>Clostridium</taxon>
    </lineage>
</organism>
<keyword evidence="3" id="KW-1185">Reference proteome</keyword>
<keyword evidence="2" id="KW-0969">Cilium</keyword>
<evidence type="ECO:0000313" key="2">
    <source>
        <dbReference type="EMBL" id="OBR95020.1"/>
    </source>
</evidence>
<dbReference type="GO" id="GO:0009288">
    <property type="term" value="C:bacterial-type flagellum"/>
    <property type="evidence" value="ECO:0007669"/>
    <property type="project" value="InterPro"/>
</dbReference>
<dbReference type="Proteomes" id="UP000093954">
    <property type="component" value="Unassembled WGS sequence"/>
</dbReference>
<dbReference type="AlphaFoldDB" id="A0A1A6AYB4"/>
<protein>
    <submittedName>
        <fullName evidence="2">Flagellar hook-associated protein FlgL</fullName>
    </submittedName>
</protein>
<reference evidence="2 3" key="1">
    <citation type="journal article" date="2012" name="Front. Microbiol.">
        <title>Draft Genome Sequence of the Virulent Strain 01-B526 of the Fish Pathogen Aeromonas salmonicida.</title>
        <authorList>
            <person name="Charette S.J."/>
            <person name="Brochu F."/>
            <person name="Boyle B."/>
            <person name="Filion G."/>
            <person name="Tanaka K.H."/>
            <person name="Derome N."/>
        </authorList>
    </citation>
    <scope>NUCLEOTIDE SEQUENCE [LARGE SCALE GENOMIC DNA]</scope>
    <source>
        <strain evidence="2 3">P11</strain>
    </source>
</reference>
<comment type="caution">
    <text evidence="2">The sequence shown here is derived from an EMBL/GenBank/DDBJ whole genome shotgun (WGS) entry which is preliminary data.</text>
</comment>
<sequence length="655" mass="70434">MRITNKTLSNNFLADMQRNLQNLSKIQQQVSSTKNFSKPSDDPINVERAMQLQSSVNYTTQYGSNIKTANTWMETTDTTLGQIGTVLSNIRNNLEQAGGVYTQNEKDKINDAVSQEVQQLATLLNTNFQGEYIFGGTAGLSKPITTTTDANGIVTLQYADKNGNAVTNLPDVVSNGFNVNNWTGKSITFNVGGTDYQVDLKSSYSGIDDVVKDLNSQIQGKTGLTDKISVVKTNDGNVKFIAVNNSDNIKLSTDISDMSRTFSGTSSAQSNGFILSNWTGKNIAFNVNGTSATLTVGSSDTDIDSVISDLSSQLKSNSTINGKISISKAEDGSIKFTAANSSDSINIDSTNTTVGDMTNTLFGTAEVVSSGFTSSNWQGTDKNITFTDGTNTPVKLTPSGSTASDIVSNLNNQIQSSSLKGKVNFQTDGTNIKVMVNGSDIKMTTNISDISPQLSNMTMENIGADKNIEISQGVVLTYNATASDIMQYGNDYNTTSGDSINALMDRVQHHLAGQVMRYTDSNNNPITSTTPGAVLVTVKNDDGTAISKYGVWTKDANSENDAKKELIGQDLVDIDAASKKVLQVRSKIGAKEKRMSDLSTQNAASITDLKEVLSKTEDIDITEKTIEYYTSITVYQACLQTGGKVIQPTLLDYIR</sequence>
<evidence type="ECO:0000313" key="3">
    <source>
        <dbReference type="Proteomes" id="UP000093954"/>
    </source>
</evidence>
<keyword evidence="2" id="KW-0966">Cell projection</keyword>
<dbReference type="EMBL" id="LROS01000011">
    <property type="protein sequence ID" value="OBR95020.1"/>
    <property type="molecule type" value="Genomic_DNA"/>
</dbReference>
<dbReference type="GO" id="GO:0005198">
    <property type="term" value="F:structural molecule activity"/>
    <property type="evidence" value="ECO:0007669"/>
    <property type="project" value="InterPro"/>
</dbReference>
<feature type="domain" description="Flagellin N-terminal" evidence="1">
    <location>
        <begin position="4"/>
        <end position="137"/>
    </location>
</feature>
<dbReference type="Gene3D" id="1.20.1330.10">
    <property type="entry name" value="f41 fragment of flagellin, N-terminal domain"/>
    <property type="match status" value="2"/>
</dbReference>
<evidence type="ECO:0000259" key="1">
    <source>
        <dbReference type="Pfam" id="PF00669"/>
    </source>
</evidence>
<dbReference type="InterPro" id="IPR001492">
    <property type="entry name" value="Flagellin"/>
</dbReference>
<dbReference type="SUPFAM" id="SSF64518">
    <property type="entry name" value="Phase 1 flagellin"/>
    <property type="match status" value="1"/>
</dbReference>
<dbReference type="PANTHER" id="PTHR42792">
    <property type="entry name" value="FLAGELLIN"/>
    <property type="match status" value="1"/>
</dbReference>
<name>A0A1A6AYB4_9CLOT</name>
<gene>
    <name evidence="2" type="ORF">CLRAG_13580</name>
</gene>
<proteinExistence type="predicted"/>